<keyword evidence="3" id="KW-1185">Reference proteome</keyword>
<dbReference type="PROSITE" id="PS51257">
    <property type="entry name" value="PROKAR_LIPOPROTEIN"/>
    <property type="match status" value="1"/>
</dbReference>
<dbReference type="EMBL" id="JACSQM010000005">
    <property type="protein sequence ID" value="MBD7964879.1"/>
    <property type="molecule type" value="Genomic_DNA"/>
</dbReference>
<dbReference type="SUPFAM" id="SSF53850">
    <property type="entry name" value="Periplasmic binding protein-like II"/>
    <property type="match status" value="1"/>
</dbReference>
<sequence length="534" mass="60434">MKTIKSMFGKGLVLLLAVLMVLTGCSSDSETESAGLKKPDYKVDKETPAWKLDKRKETTTLTWYVNADWWNADFGNDFVTKQIKKDLNIDVKFITGDDTKLNALFSGGDIPDIISLFDANAPIAKKANTWALPLNELADTYDPYFHKVAVKDTLKWHELKDGKTYGYANFSNTQADYDKGVIPATTAFVIRKDVYEAIGKPEMKTPEQFQSAMTKIKEQYPKLIPFGPSEAFGEVLQDYIGVPLETKDGKFYNRNLDKDYLTWLETFNGVYQKGGISDDSFADDNTAMEEKIKSGKYASMLISGIPQKGGALQSFKTNNPGSEYIAVDGPESTVGNAPTLNQSGITGWMMNYITKKSKDPAKATQLFTYLLSEKGQTLVTYGIEGETYTVNADGKYEYKPEIKEMRTKNPDQYKKEYRFGEFFFFGHDKYNLLSEDSTIEATKQMAQWGKGKLVPHFVLEGTNPDQGTPEARSFSAIDTEWQKTVVSMVRAKSDKQFDKELKSYEKFLDENNWNKITELKTKKMEQNREKLGMK</sequence>
<name>A0ABR8SNF0_9BACL</name>
<feature type="chain" id="PRO_5046781179" evidence="1">
    <location>
        <begin position="27"/>
        <end position="534"/>
    </location>
</feature>
<keyword evidence="1" id="KW-0732">Signal</keyword>
<evidence type="ECO:0000313" key="2">
    <source>
        <dbReference type="EMBL" id="MBD7964879.1"/>
    </source>
</evidence>
<dbReference type="RefSeq" id="WP_191754158.1">
    <property type="nucleotide sequence ID" value="NZ_JACSQM010000005.1"/>
</dbReference>
<dbReference type="InterPro" id="IPR050490">
    <property type="entry name" value="Bact_solute-bd_prot1"/>
</dbReference>
<comment type="caution">
    <text evidence="2">The sequence shown here is derived from an EMBL/GenBank/DDBJ whole genome shotgun (WGS) entry which is preliminary data.</text>
</comment>
<evidence type="ECO:0000313" key="3">
    <source>
        <dbReference type="Proteomes" id="UP000603641"/>
    </source>
</evidence>
<dbReference type="PANTHER" id="PTHR43649">
    <property type="entry name" value="ARABINOSE-BINDING PROTEIN-RELATED"/>
    <property type="match status" value="1"/>
</dbReference>
<protein>
    <submittedName>
        <fullName evidence="2">Sugar ABC transporter substrate-binding protein</fullName>
    </submittedName>
</protein>
<dbReference type="Gene3D" id="3.40.190.10">
    <property type="entry name" value="Periplasmic binding protein-like II"/>
    <property type="match status" value="2"/>
</dbReference>
<proteinExistence type="predicted"/>
<organism evidence="2 3">
    <name type="scientific">Fictibacillus norfolkensis</name>
    <dbReference type="NCBI Taxonomy" id="2762233"/>
    <lineage>
        <taxon>Bacteria</taxon>
        <taxon>Bacillati</taxon>
        <taxon>Bacillota</taxon>
        <taxon>Bacilli</taxon>
        <taxon>Bacillales</taxon>
        <taxon>Fictibacillaceae</taxon>
        <taxon>Fictibacillus</taxon>
    </lineage>
</organism>
<feature type="signal peptide" evidence="1">
    <location>
        <begin position="1"/>
        <end position="26"/>
    </location>
</feature>
<accession>A0ABR8SNF0</accession>
<evidence type="ECO:0000256" key="1">
    <source>
        <dbReference type="SAM" id="SignalP"/>
    </source>
</evidence>
<reference evidence="2 3" key="1">
    <citation type="submission" date="2020-08" db="EMBL/GenBank/DDBJ databases">
        <title>A Genomic Blueprint of the Chicken Gut Microbiome.</title>
        <authorList>
            <person name="Gilroy R."/>
            <person name="Ravi A."/>
            <person name="Getino M."/>
            <person name="Pursley I."/>
            <person name="Horton D.L."/>
            <person name="Alikhan N.-F."/>
            <person name="Baker D."/>
            <person name="Gharbi K."/>
            <person name="Hall N."/>
            <person name="Watson M."/>
            <person name="Adriaenssens E.M."/>
            <person name="Foster-Nyarko E."/>
            <person name="Jarju S."/>
            <person name="Secka A."/>
            <person name="Antonio M."/>
            <person name="Oren A."/>
            <person name="Chaudhuri R."/>
            <person name="La Ragione R.M."/>
            <person name="Hildebrand F."/>
            <person name="Pallen M.J."/>
        </authorList>
    </citation>
    <scope>NUCLEOTIDE SEQUENCE [LARGE SCALE GENOMIC DNA]</scope>
    <source>
        <strain evidence="2 3">Sa2CUA10</strain>
    </source>
</reference>
<dbReference type="PANTHER" id="PTHR43649:SF12">
    <property type="entry name" value="DIACETYLCHITOBIOSE BINDING PROTEIN DASA"/>
    <property type="match status" value="1"/>
</dbReference>
<dbReference type="Proteomes" id="UP000603641">
    <property type="component" value="Unassembled WGS sequence"/>
</dbReference>
<gene>
    <name evidence="2" type="ORF">H9648_12520</name>
</gene>